<dbReference type="EC" id="4.1.99.22" evidence="1 12"/>
<dbReference type="InterPro" id="IPR040064">
    <property type="entry name" value="MoaA-like"/>
</dbReference>
<comment type="similarity">
    <text evidence="12">Belongs to the radical SAM superfamily. MoaA family.</text>
</comment>
<dbReference type="GO" id="GO:0051539">
    <property type="term" value="F:4 iron, 4 sulfur cluster binding"/>
    <property type="evidence" value="ECO:0007669"/>
    <property type="project" value="UniProtKB-UniRule"/>
</dbReference>
<dbReference type="NCBIfam" id="TIGR02666">
    <property type="entry name" value="moaA"/>
    <property type="match status" value="1"/>
</dbReference>
<proteinExistence type="inferred from homology"/>
<feature type="binding site" evidence="12">
    <location>
        <position position="24"/>
    </location>
    <ligand>
        <name>[4Fe-4S] cluster</name>
        <dbReference type="ChEBI" id="CHEBI:49883"/>
        <label>1</label>
        <note>4Fe-4S-S-AdoMet</note>
    </ligand>
</feature>
<feature type="binding site" evidence="12">
    <location>
        <position position="20"/>
    </location>
    <ligand>
        <name>[4Fe-4S] cluster</name>
        <dbReference type="ChEBI" id="CHEBI:49883"/>
        <label>1</label>
        <note>4Fe-4S-S-AdoMet</note>
    </ligand>
</feature>
<evidence type="ECO:0000256" key="9">
    <source>
        <dbReference type="ARBA" id="ARBA00023150"/>
    </source>
</evidence>
<dbReference type="InterPro" id="IPR010505">
    <property type="entry name" value="MoaA_twitch"/>
</dbReference>
<evidence type="ECO:0000256" key="6">
    <source>
        <dbReference type="ARBA" id="ARBA00023004"/>
    </source>
</evidence>
<accession>A0A1I0WD87</accession>
<dbReference type="GO" id="GO:0061798">
    <property type="term" value="F:GTP 3',8'-cyclase activity"/>
    <property type="evidence" value="ECO:0007669"/>
    <property type="project" value="UniProtKB-UniRule"/>
</dbReference>
<dbReference type="GO" id="GO:1904047">
    <property type="term" value="F:S-adenosyl-L-methionine binding"/>
    <property type="evidence" value="ECO:0007669"/>
    <property type="project" value="UniProtKB-UniRule"/>
</dbReference>
<dbReference type="PROSITE" id="PS01305">
    <property type="entry name" value="MOAA_NIFB_PQQE"/>
    <property type="match status" value="1"/>
</dbReference>
<comment type="function">
    <text evidence="12">Catalyzes the cyclization of GTP to (8S)-3',8-cyclo-7,8-dihydroguanosine 5'-triphosphate.</text>
</comment>
<dbReference type="SFLD" id="SFLDG01383">
    <property type="entry name" value="cyclic_pyranopterin_phosphate"/>
    <property type="match status" value="1"/>
</dbReference>
<feature type="binding site" evidence="12">
    <location>
        <position position="94"/>
    </location>
    <ligand>
        <name>GTP</name>
        <dbReference type="ChEBI" id="CHEBI:37565"/>
    </ligand>
</feature>
<comment type="catalytic activity">
    <reaction evidence="11 12">
        <text>GTP + AH2 + S-adenosyl-L-methionine = (8S)-3',8-cyclo-7,8-dihydroguanosine 5'-triphosphate + 5'-deoxyadenosine + L-methionine + A + H(+)</text>
        <dbReference type="Rhea" id="RHEA:49576"/>
        <dbReference type="ChEBI" id="CHEBI:13193"/>
        <dbReference type="ChEBI" id="CHEBI:15378"/>
        <dbReference type="ChEBI" id="CHEBI:17319"/>
        <dbReference type="ChEBI" id="CHEBI:17499"/>
        <dbReference type="ChEBI" id="CHEBI:37565"/>
        <dbReference type="ChEBI" id="CHEBI:57844"/>
        <dbReference type="ChEBI" id="CHEBI:59789"/>
        <dbReference type="ChEBI" id="CHEBI:131766"/>
        <dbReference type="EC" id="4.1.99.22"/>
    </reaction>
</comment>
<dbReference type="STRING" id="84698.SAMN04488528_10055"/>
<dbReference type="CDD" id="cd01335">
    <property type="entry name" value="Radical_SAM"/>
    <property type="match status" value="1"/>
</dbReference>
<feature type="binding site" evidence="12">
    <location>
        <position position="253"/>
    </location>
    <ligand>
        <name>[4Fe-4S] cluster</name>
        <dbReference type="ChEBI" id="CHEBI:49883"/>
        <label>2</label>
        <note>4Fe-4S-substrate</note>
    </ligand>
</feature>
<name>A0A1I0WD87_9CLOT</name>
<feature type="binding site" evidence="12">
    <location>
        <position position="250"/>
    </location>
    <ligand>
        <name>[4Fe-4S] cluster</name>
        <dbReference type="ChEBI" id="CHEBI:49883"/>
        <label>2</label>
        <note>4Fe-4S-substrate</note>
    </ligand>
</feature>
<dbReference type="GO" id="GO:0061799">
    <property type="term" value="F:cyclic pyranopterin monophosphate synthase activity"/>
    <property type="evidence" value="ECO:0007669"/>
    <property type="project" value="TreeGrafter"/>
</dbReference>
<feature type="binding site" evidence="12">
    <location>
        <position position="118"/>
    </location>
    <ligand>
        <name>S-adenosyl-L-methionine</name>
        <dbReference type="ChEBI" id="CHEBI:59789"/>
    </ligand>
</feature>
<gene>
    <name evidence="12" type="primary">moaA</name>
    <name evidence="14" type="ORF">SAMN04488528_10055</name>
</gene>
<feature type="binding site" evidence="12">
    <location>
        <position position="189"/>
    </location>
    <ligand>
        <name>S-adenosyl-L-methionine</name>
        <dbReference type="ChEBI" id="CHEBI:59789"/>
    </ligand>
</feature>
<keyword evidence="9 12" id="KW-0501">Molybdenum cofactor biosynthesis</keyword>
<evidence type="ECO:0000313" key="14">
    <source>
        <dbReference type="EMBL" id="SFA86709.1"/>
    </source>
</evidence>
<dbReference type="SUPFAM" id="SSF102114">
    <property type="entry name" value="Radical SAM enzymes"/>
    <property type="match status" value="1"/>
</dbReference>
<dbReference type="SFLD" id="SFLDS00029">
    <property type="entry name" value="Radical_SAM"/>
    <property type="match status" value="1"/>
</dbReference>
<dbReference type="UniPathway" id="UPA00344"/>
<evidence type="ECO:0000259" key="13">
    <source>
        <dbReference type="PROSITE" id="PS51918"/>
    </source>
</evidence>
<dbReference type="InterPro" id="IPR013785">
    <property type="entry name" value="Aldolase_TIM"/>
</dbReference>
<keyword evidence="6 12" id="KW-0408">Iron</keyword>
<organism evidence="14 15">
    <name type="scientific">Clostridium frigidicarnis</name>
    <dbReference type="NCBI Taxonomy" id="84698"/>
    <lineage>
        <taxon>Bacteria</taxon>
        <taxon>Bacillati</taxon>
        <taxon>Bacillota</taxon>
        <taxon>Clostridia</taxon>
        <taxon>Eubacteriales</taxon>
        <taxon>Clostridiaceae</taxon>
        <taxon>Clostridium</taxon>
    </lineage>
</organism>
<dbReference type="InterPro" id="IPR058240">
    <property type="entry name" value="rSAM_sf"/>
</dbReference>
<sequence length="318" mass="36123">MKDSYGRDINYLRISVTDLCNLRCKYCIPKDGIEKIDYSEVLTFEEIEQITKTFVELGVKKVRITGGEPLVRKDILNLIKKIGSISGIEDFAITTNGTLLKEYAKELKESGVNRLNISLDTLDPKKYRDITRGGDLKEVINGIEEALKLGIYPIKINVVLAKGFNDDEIEKLVNITKNNNVEIRFIELMPIGQCKEWSLGKFMPNTIVLDKVKELKEVPREDKSSPAKYYKLPNSKGKIGLISPISCKFCENCNRVRLTCDGKLKLCLHSNEELDLKTPLRRGQDIKELILNEINKKPETHNLEDGEYIGRNMVEIGG</sequence>
<keyword evidence="3 12" id="KW-0949">S-adenosyl-L-methionine</keyword>
<feature type="domain" description="Radical SAM core" evidence="13">
    <location>
        <begin position="4"/>
        <end position="227"/>
    </location>
</feature>
<evidence type="ECO:0000256" key="3">
    <source>
        <dbReference type="ARBA" id="ARBA00022691"/>
    </source>
</evidence>
<keyword evidence="5 12" id="KW-0547">Nucleotide-binding</keyword>
<feature type="binding site" evidence="12">
    <location>
        <position position="67"/>
    </location>
    <ligand>
        <name>S-adenosyl-L-methionine</name>
        <dbReference type="ChEBI" id="CHEBI:59789"/>
    </ligand>
</feature>
<dbReference type="HAMAP" id="MF_01225_B">
    <property type="entry name" value="MoaA_B"/>
    <property type="match status" value="1"/>
</dbReference>
<protein>
    <recommendedName>
        <fullName evidence="1 12">GTP 3',8-cyclase</fullName>
        <ecNumber evidence="1 12">4.1.99.22</ecNumber>
    </recommendedName>
    <alternativeName>
        <fullName evidence="12">Molybdenum cofactor biosynthesis protein A</fullName>
    </alternativeName>
</protein>
<dbReference type="InterPro" id="IPR013483">
    <property type="entry name" value="MoaA"/>
</dbReference>
<dbReference type="RefSeq" id="WP_090039046.1">
    <property type="nucleotide sequence ID" value="NZ_FOKI01000005.1"/>
</dbReference>
<evidence type="ECO:0000256" key="10">
    <source>
        <dbReference type="ARBA" id="ARBA00023239"/>
    </source>
</evidence>
<dbReference type="InterPro" id="IPR050105">
    <property type="entry name" value="MoCo_biosynth_MoaA/MoaC"/>
</dbReference>
<keyword evidence="8 12" id="KW-0342">GTP-binding</keyword>
<feature type="binding site" evidence="12">
    <location>
        <position position="13"/>
    </location>
    <ligand>
        <name>GTP</name>
        <dbReference type="ChEBI" id="CHEBI:37565"/>
    </ligand>
</feature>
<dbReference type="EMBL" id="FOKI01000005">
    <property type="protein sequence ID" value="SFA86709.1"/>
    <property type="molecule type" value="Genomic_DNA"/>
</dbReference>
<dbReference type="PANTHER" id="PTHR22960">
    <property type="entry name" value="MOLYBDOPTERIN COFACTOR SYNTHESIS PROTEIN A"/>
    <property type="match status" value="1"/>
</dbReference>
<dbReference type="NCBIfam" id="NF001199">
    <property type="entry name" value="PRK00164.2-1"/>
    <property type="match status" value="1"/>
</dbReference>
<evidence type="ECO:0000256" key="7">
    <source>
        <dbReference type="ARBA" id="ARBA00023014"/>
    </source>
</evidence>
<comment type="pathway">
    <text evidence="12">Cofactor biosynthesis; molybdopterin biosynthesis.</text>
</comment>
<keyword evidence="15" id="KW-1185">Reference proteome</keyword>
<dbReference type="Pfam" id="PF04055">
    <property type="entry name" value="Radical_SAM"/>
    <property type="match status" value="1"/>
</dbReference>
<comment type="cofactor">
    <cofactor evidence="12">
        <name>[4Fe-4S] cluster</name>
        <dbReference type="ChEBI" id="CHEBI:49883"/>
    </cofactor>
    <text evidence="12">Binds 2 [4Fe-4S] clusters. Binds 1 [4Fe-4S] cluster coordinated with 3 cysteines and an exchangeable S-adenosyl-L-methionine and 1 [4Fe-4S] cluster coordinated with 3 cysteines and the GTP-derived substrate.</text>
</comment>
<feature type="binding site" evidence="12">
    <location>
        <position position="27"/>
    </location>
    <ligand>
        <name>[4Fe-4S] cluster</name>
        <dbReference type="ChEBI" id="CHEBI:49883"/>
        <label>1</label>
        <note>4Fe-4S-S-AdoMet</note>
    </ligand>
</feature>
<keyword evidence="10 12" id="KW-0456">Lyase</keyword>
<dbReference type="SFLD" id="SFLDG01067">
    <property type="entry name" value="SPASM/twitch_domain_containing"/>
    <property type="match status" value="1"/>
</dbReference>
<dbReference type="SMART" id="SM00729">
    <property type="entry name" value="Elp3"/>
    <property type="match status" value="1"/>
</dbReference>
<dbReference type="PROSITE" id="PS51918">
    <property type="entry name" value="RADICAL_SAM"/>
    <property type="match status" value="1"/>
</dbReference>
<dbReference type="GO" id="GO:0005525">
    <property type="term" value="F:GTP binding"/>
    <property type="evidence" value="ECO:0007669"/>
    <property type="project" value="UniProtKB-UniRule"/>
</dbReference>
<dbReference type="InterPro" id="IPR007197">
    <property type="entry name" value="rSAM"/>
</dbReference>
<evidence type="ECO:0000256" key="1">
    <source>
        <dbReference type="ARBA" id="ARBA00012167"/>
    </source>
</evidence>
<dbReference type="Gene3D" id="3.20.20.70">
    <property type="entry name" value="Aldolase class I"/>
    <property type="match status" value="1"/>
</dbReference>
<reference evidence="14 15" key="1">
    <citation type="submission" date="2016-10" db="EMBL/GenBank/DDBJ databases">
        <authorList>
            <person name="de Groot N.N."/>
        </authorList>
    </citation>
    <scope>NUCLEOTIDE SEQUENCE [LARGE SCALE GENOMIC DNA]</scope>
    <source>
        <strain evidence="14 15">DSM 12271</strain>
    </source>
</reference>
<keyword evidence="7 12" id="KW-0411">Iron-sulfur</keyword>
<dbReference type="OrthoDB" id="9763993at2"/>
<feature type="binding site" evidence="12">
    <location>
        <begin position="255"/>
        <end position="257"/>
    </location>
    <ligand>
        <name>GTP</name>
        <dbReference type="ChEBI" id="CHEBI:37565"/>
    </ligand>
</feature>
<dbReference type="PANTHER" id="PTHR22960:SF0">
    <property type="entry name" value="MOLYBDENUM COFACTOR BIOSYNTHESIS PROTEIN 1"/>
    <property type="match status" value="1"/>
</dbReference>
<evidence type="ECO:0000256" key="11">
    <source>
        <dbReference type="ARBA" id="ARBA00048697"/>
    </source>
</evidence>
<dbReference type="InterPro" id="IPR000385">
    <property type="entry name" value="MoaA_NifB_PqqE_Fe-S-bd_CS"/>
</dbReference>
<comment type="subunit">
    <text evidence="12">Monomer and homodimer.</text>
</comment>
<evidence type="ECO:0000256" key="12">
    <source>
        <dbReference type="HAMAP-Rule" id="MF_01225"/>
    </source>
</evidence>
<feature type="binding site" evidence="12">
    <location>
        <position position="267"/>
    </location>
    <ligand>
        <name>[4Fe-4S] cluster</name>
        <dbReference type="ChEBI" id="CHEBI:49883"/>
        <label>2</label>
        <note>4Fe-4S-substrate</note>
    </ligand>
</feature>
<feature type="binding site" evidence="12">
    <location>
        <position position="155"/>
    </location>
    <ligand>
        <name>GTP</name>
        <dbReference type="ChEBI" id="CHEBI:37565"/>
    </ligand>
</feature>
<evidence type="ECO:0000256" key="8">
    <source>
        <dbReference type="ARBA" id="ARBA00023134"/>
    </source>
</evidence>
<evidence type="ECO:0000313" key="15">
    <source>
        <dbReference type="Proteomes" id="UP000198619"/>
    </source>
</evidence>
<evidence type="ECO:0000256" key="5">
    <source>
        <dbReference type="ARBA" id="ARBA00022741"/>
    </source>
</evidence>
<dbReference type="GO" id="GO:0006777">
    <property type="term" value="P:Mo-molybdopterin cofactor biosynthetic process"/>
    <property type="evidence" value="ECO:0007669"/>
    <property type="project" value="UniProtKB-UniRule"/>
</dbReference>
<dbReference type="Pfam" id="PF06463">
    <property type="entry name" value="Mob_synth_C"/>
    <property type="match status" value="1"/>
</dbReference>
<evidence type="ECO:0000256" key="2">
    <source>
        <dbReference type="ARBA" id="ARBA00022485"/>
    </source>
</evidence>
<evidence type="ECO:0000256" key="4">
    <source>
        <dbReference type="ARBA" id="ARBA00022723"/>
    </source>
</evidence>
<feature type="binding site" evidence="12">
    <location>
        <position position="63"/>
    </location>
    <ligand>
        <name>GTP</name>
        <dbReference type="ChEBI" id="CHEBI:37565"/>
    </ligand>
</feature>
<keyword evidence="4 12" id="KW-0479">Metal-binding</keyword>
<dbReference type="AlphaFoldDB" id="A0A1I0WD87"/>
<dbReference type="InterPro" id="IPR006638">
    <property type="entry name" value="Elp3/MiaA/NifB-like_rSAM"/>
</dbReference>
<dbReference type="CDD" id="cd21117">
    <property type="entry name" value="Twitch_MoaA"/>
    <property type="match status" value="1"/>
</dbReference>
<dbReference type="Proteomes" id="UP000198619">
    <property type="component" value="Unassembled WGS sequence"/>
</dbReference>
<dbReference type="GO" id="GO:0046872">
    <property type="term" value="F:metal ion binding"/>
    <property type="evidence" value="ECO:0007669"/>
    <property type="project" value="UniProtKB-KW"/>
</dbReference>
<keyword evidence="2 12" id="KW-0004">4Fe-4S</keyword>
<feature type="binding site" evidence="12">
    <location>
        <position position="26"/>
    </location>
    <ligand>
        <name>S-adenosyl-L-methionine</name>
        <dbReference type="ChEBI" id="CHEBI:59789"/>
    </ligand>
</feature>
<dbReference type="SFLD" id="SFLDG01386">
    <property type="entry name" value="main_SPASM_domain-containing"/>
    <property type="match status" value="1"/>
</dbReference>